<proteinExistence type="predicted"/>
<evidence type="ECO:0000313" key="2">
    <source>
        <dbReference type="Proteomes" id="UP000855421"/>
    </source>
</evidence>
<evidence type="ECO:0008006" key="3">
    <source>
        <dbReference type="Google" id="ProtNLM"/>
    </source>
</evidence>
<dbReference type="EMBL" id="DACTBT010000008">
    <property type="protein sequence ID" value="HAT4298242.1"/>
    <property type="molecule type" value="Genomic_DNA"/>
</dbReference>
<protein>
    <recommendedName>
        <fullName evidence="3">HK97 gp10 family phage protein</fullName>
    </recommendedName>
</protein>
<comment type="caution">
    <text evidence="1">The sequence shown here is derived from an EMBL/GenBank/DDBJ whole genome shotgun (WGS) entry which is preliminary data.</text>
</comment>
<accession>A0AAN5NBR1</accession>
<gene>
    <name evidence="1" type="ORF">I9063_001606</name>
</gene>
<reference evidence="1" key="2">
    <citation type="submission" date="2020-07" db="EMBL/GenBank/DDBJ databases">
        <authorList>
            <consortium name="NCBI Pathogen Detection Project"/>
        </authorList>
    </citation>
    <scope>NUCLEOTIDE SEQUENCE</scope>
    <source>
        <strain evidence="1">C25</strain>
    </source>
</reference>
<reference evidence="1" key="1">
    <citation type="journal article" date="2018" name="Genome Biol.">
        <title>SKESA: strategic k-mer extension for scrupulous assemblies.</title>
        <authorList>
            <person name="Souvorov A."/>
            <person name="Agarwala R."/>
            <person name="Lipman D.J."/>
        </authorList>
    </citation>
    <scope>NUCLEOTIDE SEQUENCE</scope>
    <source>
        <strain evidence="1">C25</strain>
    </source>
</reference>
<sequence length="139" mass="16279">MGLEIKGINNILKNLDNLSHIEKEKVVEEAAEELEKKISDKAKTFSNTSYMYVGKGEKRVYGLSCFIDVGFSKDNAPFDLWKSLWFQNWGYFDKGLNFNGDIYINKHQFWFDETVKSSGKEIQKQLKEKLRQEVRNALR</sequence>
<dbReference type="RefSeq" id="WP_110003705.1">
    <property type="nucleotide sequence ID" value="NZ_AP026870.1"/>
</dbReference>
<dbReference type="Proteomes" id="UP000855421">
    <property type="component" value="Unassembled WGS sequence"/>
</dbReference>
<evidence type="ECO:0000313" key="1">
    <source>
        <dbReference type="EMBL" id="HAT4298242.1"/>
    </source>
</evidence>
<dbReference type="AlphaFoldDB" id="A0AAN5NBR1"/>
<organism evidence="1 2">
    <name type="scientific">Clostridium perfringens</name>
    <dbReference type="NCBI Taxonomy" id="1502"/>
    <lineage>
        <taxon>Bacteria</taxon>
        <taxon>Bacillati</taxon>
        <taxon>Bacillota</taxon>
        <taxon>Clostridia</taxon>
        <taxon>Eubacteriales</taxon>
        <taxon>Clostridiaceae</taxon>
        <taxon>Clostridium</taxon>
    </lineage>
</organism>
<name>A0AAN5NBR1_CLOPF</name>